<protein>
    <submittedName>
        <fullName evidence="10">ABC transporter ATP-binding protein</fullName>
    </submittedName>
</protein>
<keyword evidence="2 7" id="KW-0812">Transmembrane</keyword>
<sequence>MKVRSSYWQLLPYLWPQWPLLVRGLICILGFVLFTLALPYLTGQIAFFVGQGNVNQIAYWLGLATVVFLVRGLCQYGQNVFMIAAALNMVLNLRKRVYAHLHKLGLDYFETTQTGDLTYRLTEDIDRVGEIVDKLSHQFLSNLLQLIAIPIYMLYLNWRLTLASFVLAPLMAWLIGLFGQRLLVLSRQSQNQVSNLSAMLTEVFSGIRVVQAFAAQGYEIKRFNREAESNRKAKYRALQLKSIQFPVVGFLEAVSIMLLFLLGGWQISQNQLTAQGFISFLAAVAILIQPIDLLISNYNEYKQTEASVERIFELMAKQPNLSEKPNAKELPRVAGKVEYRHVNFAYNPGQPVLKDLSLLADPGSVIALVGTSGAGKSTLISLLLRFYDPQAGEILIDDIDIRDVSLTSLRHQIGIVPQEITLFSGTIAENIGYGQEELNLAAIEEAAKIANAHSFITQFSQGYHSWVGERGVNLSGGQRQRLAIARAIVNDPRILILDEATSALDSESEALVQEAIERVMQNRTVFIIAHRLSSVRRADCILVLEQGQVVEAGTHASLLAKEGRYARFYAQQFYSTDEGGSRDEEIF</sequence>
<feature type="transmembrane region" description="Helical" evidence="7">
    <location>
        <begin position="243"/>
        <end position="265"/>
    </location>
</feature>
<comment type="subcellular location">
    <subcellularLocation>
        <location evidence="1">Cell membrane</location>
        <topology evidence="1">Multi-pass membrane protein</topology>
    </subcellularLocation>
</comment>
<keyword evidence="6 7" id="KW-0472">Membrane</keyword>
<dbReference type="GO" id="GO:0005524">
    <property type="term" value="F:ATP binding"/>
    <property type="evidence" value="ECO:0007669"/>
    <property type="project" value="UniProtKB-KW"/>
</dbReference>
<dbReference type="SUPFAM" id="SSF90123">
    <property type="entry name" value="ABC transporter transmembrane region"/>
    <property type="match status" value="1"/>
</dbReference>
<feature type="domain" description="ABC transmembrane type-1" evidence="9">
    <location>
        <begin position="24"/>
        <end position="303"/>
    </location>
</feature>
<dbReference type="PROSITE" id="PS50929">
    <property type="entry name" value="ABC_TM1F"/>
    <property type="match status" value="1"/>
</dbReference>
<feature type="transmembrane region" description="Helical" evidence="7">
    <location>
        <begin position="162"/>
        <end position="184"/>
    </location>
</feature>
<dbReference type="EMBL" id="JACJTU010000001">
    <property type="protein sequence ID" value="MBD2732392.1"/>
    <property type="molecule type" value="Genomic_DNA"/>
</dbReference>
<keyword evidence="5 7" id="KW-1133">Transmembrane helix</keyword>
<reference evidence="10 11" key="1">
    <citation type="journal article" date="2020" name="ISME J.">
        <title>Comparative genomics reveals insights into cyanobacterial evolution and habitat adaptation.</title>
        <authorList>
            <person name="Chen M.Y."/>
            <person name="Teng W.K."/>
            <person name="Zhao L."/>
            <person name="Hu C.X."/>
            <person name="Zhou Y.K."/>
            <person name="Han B.P."/>
            <person name="Song L.R."/>
            <person name="Shu W.S."/>
        </authorList>
    </citation>
    <scope>NUCLEOTIDE SEQUENCE [LARGE SCALE GENOMIC DNA]</scope>
    <source>
        <strain evidence="10 11">FACHB-159</strain>
    </source>
</reference>
<dbReference type="CDD" id="cd07346">
    <property type="entry name" value="ABC_6TM_exporters"/>
    <property type="match status" value="1"/>
</dbReference>
<dbReference type="InterPro" id="IPR011527">
    <property type="entry name" value="ABC1_TM_dom"/>
</dbReference>
<evidence type="ECO:0000313" key="10">
    <source>
        <dbReference type="EMBL" id="MBD2732392.1"/>
    </source>
</evidence>
<name>A0ABR8JY62_9NOSO</name>
<dbReference type="PANTHER" id="PTHR43394:SF1">
    <property type="entry name" value="ATP-BINDING CASSETTE SUB-FAMILY B MEMBER 10, MITOCHONDRIAL"/>
    <property type="match status" value="1"/>
</dbReference>
<dbReference type="RefSeq" id="WP_190953125.1">
    <property type="nucleotide sequence ID" value="NZ_JACJTU010000001.1"/>
</dbReference>
<dbReference type="Pfam" id="PF00664">
    <property type="entry name" value="ABC_membrane"/>
    <property type="match status" value="1"/>
</dbReference>
<dbReference type="Proteomes" id="UP000637383">
    <property type="component" value="Unassembled WGS sequence"/>
</dbReference>
<keyword evidence="11" id="KW-1185">Reference proteome</keyword>
<dbReference type="InterPro" id="IPR003593">
    <property type="entry name" value="AAA+_ATPase"/>
</dbReference>
<dbReference type="InterPro" id="IPR003439">
    <property type="entry name" value="ABC_transporter-like_ATP-bd"/>
</dbReference>
<keyword evidence="4 10" id="KW-0067">ATP-binding</keyword>
<dbReference type="PROSITE" id="PS50893">
    <property type="entry name" value="ABC_TRANSPORTER_2"/>
    <property type="match status" value="1"/>
</dbReference>
<dbReference type="PANTHER" id="PTHR43394">
    <property type="entry name" value="ATP-DEPENDENT PERMEASE MDL1, MITOCHONDRIAL"/>
    <property type="match status" value="1"/>
</dbReference>
<evidence type="ECO:0000256" key="3">
    <source>
        <dbReference type="ARBA" id="ARBA00022741"/>
    </source>
</evidence>
<proteinExistence type="predicted"/>
<comment type="caution">
    <text evidence="10">The sequence shown here is derived from an EMBL/GenBank/DDBJ whole genome shotgun (WGS) entry which is preliminary data.</text>
</comment>
<dbReference type="Pfam" id="PF00005">
    <property type="entry name" value="ABC_tran"/>
    <property type="match status" value="1"/>
</dbReference>
<dbReference type="Gene3D" id="1.20.1560.10">
    <property type="entry name" value="ABC transporter type 1, transmembrane domain"/>
    <property type="match status" value="1"/>
</dbReference>
<accession>A0ABR8JY62</accession>
<evidence type="ECO:0000256" key="4">
    <source>
        <dbReference type="ARBA" id="ARBA00022840"/>
    </source>
</evidence>
<evidence type="ECO:0000256" key="6">
    <source>
        <dbReference type="ARBA" id="ARBA00023136"/>
    </source>
</evidence>
<evidence type="ECO:0000259" key="9">
    <source>
        <dbReference type="PROSITE" id="PS50929"/>
    </source>
</evidence>
<evidence type="ECO:0000313" key="11">
    <source>
        <dbReference type="Proteomes" id="UP000637383"/>
    </source>
</evidence>
<dbReference type="InterPro" id="IPR027417">
    <property type="entry name" value="P-loop_NTPase"/>
</dbReference>
<gene>
    <name evidence="10" type="ORF">H6H03_00495</name>
</gene>
<organism evidence="10 11">
    <name type="scientific">Nostoc paludosum FACHB-159</name>
    <dbReference type="NCBI Taxonomy" id="2692908"/>
    <lineage>
        <taxon>Bacteria</taxon>
        <taxon>Bacillati</taxon>
        <taxon>Cyanobacteriota</taxon>
        <taxon>Cyanophyceae</taxon>
        <taxon>Nostocales</taxon>
        <taxon>Nostocaceae</taxon>
        <taxon>Nostoc</taxon>
    </lineage>
</organism>
<feature type="transmembrane region" description="Helical" evidence="7">
    <location>
        <begin position="20"/>
        <end position="41"/>
    </location>
</feature>
<dbReference type="SUPFAM" id="SSF52540">
    <property type="entry name" value="P-loop containing nucleoside triphosphate hydrolases"/>
    <property type="match status" value="1"/>
</dbReference>
<evidence type="ECO:0000259" key="8">
    <source>
        <dbReference type="PROSITE" id="PS50893"/>
    </source>
</evidence>
<dbReference type="InterPro" id="IPR039421">
    <property type="entry name" value="Type_1_exporter"/>
</dbReference>
<dbReference type="InterPro" id="IPR017871">
    <property type="entry name" value="ABC_transporter-like_CS"/>
</dbReference>
<evidence type="ECO:0000256" key="1">
    <source>
        <dbReference type="ARBA" id="ARBA00004651"/>
    </source>
</evidence>
<feature type="transmembrane region" description="Helical" evidence="7">
    <location>
        <begin position="53"/>
        <end position="70"/>
    </location>
</feature>
<feature type="transmembrane region" description="Helical" evidence="7">
    <location>
        <begin position="277"/>
        <end position="295"/>
    </location>
</feature>
<dbReference type="Gene3D" id="3.40.50.300">
    <property type="entry name" value="P-loop containing nucleotide triphosphate hydrolases"/>
    <property type="match status" value="1"/>
</dbReference>
<dbReference type="SMART" id="SM00382">
    <property type="entry name" value="AAA"/>
    <property type="match status" value="1"/>
</dbReference>
<evidence type="ECO:0000256" key="5">
    <source>
        <dbReference type="ARBA" id="ARBA00022989"/>
    </source>
</evidence>
<evidence type="ECO:0000256" key="2">
    <source>
        <dbReference type="ARBA" id="ARBA00022692"/>
    </source>
</evidence>
<dbReference type="InterPro" id="IPR036640">
    <property type="entry name" value="ABC1_TM_sf"/>
</dbReference>
<dbReference type="PROSITE" id="PS00211">
    <property type="entry name" value="ABC_TRANSPORTER_1"/>
    <property type="match status" value="1"/>
</dbReference>
<feature type="domain" description="ABC transporter" evidence="8">
    <location>
        <begin position="337"/>
        <end position="571"/>
    </location>
</feature>
<keyword evidence="3" id="KW-0547">Nucleotide-binding</keyword>
<evidence type="ECO:0000256" key="7">
    <source>
        <dbReference type="SAM" id="Phobius"/>
    </source>
</evidence>